<evidence type="ECO:0000256" key="2">
    <source>
        <dbReference type="ARBA" id="ARBA00007317"/>
    </source>
</evidence>
<keyword evidence="3 6" id="KW-0808">Transferase</keyword>
<dbReference type="OrthoDB" id="9805770at2"/>
<dbReference type="PROSITE" id="PS50968">
    <property type="entry name" value="BIOTINYL_LIPOYL"/>
    <property type="match status" value="2"/>
</dbReference>
<dbReference type="GO" id="GO:0016407">
    <property type="term" value="F:acetyltransferase activity"/>
    <property type="evidence" value="ECO:0007669"/>
    <property type="project" value="TreeGrafter"/>
</dbReference>
<dbReference type="InterPro" id="IPR003016">
    <property type="entry name" value="2-oxoA_DH_lipoyl-BS"/>
</dbReference>
<sequence>MSTPVTMPDLGESVTEGTVTQWLKQEGDTVEVDEPLLEVSTDKVDTEIPSPVSGVLTKILVGEDETVEVGAQIAIITPAGEAPPAQPAPETAAEPAAQPEPEPEPAPQPAAEARTEPAAPVADAGAATPVTMPNLGESVSEGTVTQWLKQEGDTVEADEPLLEVSTDKVDTEIPSPVSGVLTKILVGEDETVEVGAQIALISPAGQAAAPAAPAAPQPAPEPKPEARPEPAPQPAAQPEAAARTEPAPQPRRTRDDETPTVDLETISGTGQVLGTDATSEGYVTPLVRKLAAQEGVDLSQVKGTGVGGRIRKQDVLEAARRMREQRQRAAAAPAPAAADTALRGRTETMSRLRQTFAEQIVESLHTAAQLTQVVEVDVTAIARLREQVGERFAAETGVELGFFPFFALAVVEALQRHPKLNAVIDGTEVTYHDTENLAVVVDTEQGVLAPVVKDAGRLSLRELARRIDDLGARARTARLVPDELSGGTFTMVDSGAYGALVETPIIHQPQVAVLSTGTVVKRPVVVEEPQLGEVITVRSMVYLSLSFDHRLIDGADAARFLSDVKRRLEEGAFEDAVGLK</sequence>
<dbReference type="KEGG" id="tfu:Tfu_0993"/>
<dbReference type="InterPro" id="IPR036625">
    <property type="entry name" value="E3-bd_dom_sf"/>
</dbReference>
<keyword evidence="4 6" id="KW-0450">Lipoyl</keyword>
<dbReference type="PROSITE" id="PS51826">
    <property type="entry name" value="PSBD"/>
    <property type="match status" value="1"/>
</dbReference>
<evidence type="ECO:0000259" key="9">
    <source>
        <dbReference type="PROSITE" id="PS51826"/>
    </source>
</evidence>
<comment type="similarity">
    <text evidence="2 6">Belongs to the 2-oxoacid dehydrogenase family.</text>
</comment>
<dbReference type="Pfam" id="PF00364">
    <property type="entry name" value="Biotin_lipoyl"/>
    <property type="match status" value="2"/>
</dbReference>
<dbReference type="InterPro" id="IPR023213">
    <property type="entry name" value="CAT-like_dom_sf"/>
</dbReference>
<dbReference type="InterPro" id="IPR004167">
    <property type="entry name" value="PSBD"/>
</dbReference>
<proteinExistence type="inferred from homology"/>
<keyword evidence="5 6" id="KW-0012">Acyltransferase</keyword>
<evidence type="ECO:0000256" key="5">
    <source>
        <dbReference type="ARBA" id="ARBA00023315"/>
    </source>
</evidence>
<dbReference type="PANTHER" id="PTHR43178">
    <property type="entry name" value="DIHYDROLIPOAMIDE ACETYLTRANSFERASE COMPONENT OF PYRUVATE DEHYDROGENASE COMPLEX"/>
    <property type="match status" value="1"/>
</dbReference>
<organism evidence="10">
    <name type="scientific">Thermobifida fusca (strain YX)</name>
    <dbReference type="NCBI Taxonomy" id="269800"/>
    <lineage>
        <taxon>Bacteria</taxon>
        <taxon>Bacillati</taxon>
        <taxon>Actinomycetota</taxon>
        <taxon>Actinomycetes</taxon>
        <taxon>Streptosporangiales</taxon>
        <taxon>Nocardiopsidaceae</taxon>
        <taxon>Thermobifida</taxon>
    </lineage>
</organism>
<gene>
    <name evidence="10" type="ordered locus">Tfu_0993</name>
</gene>
<feature type="compositionally biased region" description="Pro residues" evidence="7">
    <location>
        <begin position="98"/>
        <end position="108"/>
    </location>
</feature>
<reference evidence="10" key="1">
    <citation type="submission" date="2005-07" db="EMBL/GenBank/DDBJ databases">
        <title>Complete sequence of Thermobifida fusca YX.</title>
        <authorList>
            <consortium name="US DOE Joint Genome Institute"/>
            <person name="Copeland A."/>
            <person name="Lucas S."/>
            <person name="Lapidus A."/>
            <person name="Barry K."/>
            <person name="Detter J.C."/>
            <person name="Glavina T."/>
            <person name="Hammon N."/>
            <person name="Israni S."/>
            <person name="Pitluck S."/>
            <person name="Di Bartolo G."/>
            <person name="Chain P."/>
            <person name="Schmutz J."/>
            <person name="Larimer F."/>
            <person name="Land M."/>
            <person name="Lykidis A."/>
            <person name="Richardson P."/>
        </authorList>
    </citation>
    <scope>NUCLEOTIDE SEQUENCE</scope>
    <source>
        <strain evidence="10">YX</strain>
    </source>
</reference>
<evidence type="ECO:0000256" key="7">
    <source>
        <dbReference type="SAM" id="MobiDB-lite"/>
    </source>
</evidence>
<protein>
    <recommendedName>
        <fullName evidence="6">Dihydrolipoamide acetyltransferase component of pyruvate dehydrogenase complex</fullName>
        <ecNumber evidence="6">2.3.1.-</ecNumber>
    </recommendedName>
</protein>
<dbReference type="InterPro" id="IPR001078">
    <property type="entry name" value="2-oxoacid_DH_actylTfrase"/>
</dbReference>
<evidence type="ECO:0000313" key="10">
    <source>
        <dbReference type="EMBL" id="AAZ55031.1"/>
    </source>
</evidence>
<evidence type="ECO:0000256" key="4">
    <source>
        <dbReference type="ARBA" id="ARBA00022823"/>
    </source>
</evidence>
<dbReference type="STRING" id="269800.Tfu_0993"/>
<dbReference type="InterPro" id="IPR000089">
    <property type="entry name" value="Biotin_lipoyl"/>
</dbReference>
<dbReference type="EC" id="2.3.1.-" evidence="6"/>
<dbReference type="GO" id="GO:0005737">
    <property type="term" value="C:cytoplasm"/>
    <property type="evidence" value="ECO:0007669"/>
    <property type="project" value="TreeGrafter"/>
</dbReference>
<feature type="region of interest" description="Disordered" evidence="7">
    <location>
        <begin position="209"/>
        <end position="276"/>
    </location>
</feature>
<dbReference type="eggNOG" id="COG0508">
    <property type="taxonomic scope" value="Bacteria"/>
</dbReference>
<comment type="cofactor">
    <cofactor evidence="1 6">
        <name>(R)-lipoate</name>
        <dbReference type="ChEBI" id="CHEBI:83088"/>
    </cofactor>
</comment>
<dbReference type="InterPro" id="IPR014276">
    <property type="entry name" value="2-oxoglutarate_DH_E2"/>
</dbReference>
<dbReference type="Gene3D" id="3.30.559.10">
    <property type="entry name" value="Chloramphenicol acetyltransferase-like domain"/>
    <property type="match status" value="1"/>
</dbReference>
<dbReference type="InterPro" id="IPR050743">
    <property type="entry name" value="2-oxoacid_DH_E2_comp"/>
</dbReference>
<dbReference type="AlphaFoldDB" id="Q47R86"/>
<evidence type="ECO:0000256" key="3">
    <source>
        <dbReference type="ARBA" id="ARBA00022679"/>
    </source>
</evidence>
<evidence type="ECO:0000259" key="8">
    <source>
        <dbReference type="PROSITE" id="PS50968"/>
    </source>
</evidence>
<dbReference type="Pfam" id="PF02817">
    <property type="entry name" value="E3_binding"/>
    <property type="match status" value="1"/>
</dbReference>
<feature type="domain" description="Peripheral subunit-binding (PSBD)" evidence="9">
    <location>
        <begin position="282"/>
        <end position="319"/>
    </location>
</feature>
<dbReference type="NCBIfam" id="TIGR02927">
    <property type="entry name" value="SucB_Actino"/>
    <property type="match status" value="1"/>
</dbReference>
<dbReference type="PANTHER" id="PTHR43178:SF5">
    <property type="entry name" value="LIPOAMIDE ACYLTRANSFERASE COMPONENT OF BRANCHED-CHAIN ALPHA-KETO ACID DEHYDROGENASE COMPLEX, MITOCHONDRIAL"/>
    <property type="match status" value="1"/>
</dbReference>
<dbReference type="GO" id="GO:0031405">
    <property type="term" value="F:lipoic acid binding"/>
    <property type="evidence" value="ECO:0007669"/>
    <property type="project" value="TreeGrafter"/>
</dbReference>
<feature type="domain" description="Lipoyl-binding" evidence="8">
    <location>
        <begin position="127"/>
        <end position="202"/>
    </location>
</feature>
<dbReference type="Gene3D" id="2.40.50.100">
    <property type="match status" value="2"/>
</dbReference>
<dbReference type="Pfam" id="PF00198">
    <property type="entry name" value="2-oxoacid_dh"/>
    <property type="match status" value="1"/>
</dbReference>
<feature type="region of interest" description="Disordered" evidence="7">
    <location>
        <begin position="80"/>
        <end position="174"/>
    </location>
</feature>
<dbReference type="RefSeq" id="WP_011291440.1">
    <property type="nucleotide sequence ID" value="NC_007333.1"/>
</dbReference>
<dbReference type="PROSITE" id="PS00189">
    <property type="entry name" value="LIPOYL"/>
    <property type="match status" value="2"/>
</dbReference>
<feature type="compositionally biased region" description="Low complexity" evidence="7">
    <location>
        <begin position="109"/>
        <end position="131"/>
    </location>
</feature>
<feature type="compositionally biased region" description="Low complexity" evidence="7">
    <location>
        <begin position="236"/>
        <end position="246"/>
    </location>
</feature>
<dbReference type="SUPFAM" id="SSF52777">
    <property type="entry name" value="CoA-dependent acyltransferases"/>
    <property type="match status" value="1"/>
</dbReference>
<dbReference type="EMBL" id="CP000088">
    <property type="protein sequence ID" value="AAZ55031.1"/>
    <property type="molecule type" value="Genomic_DNA"/>
</dbReference>
<dbReference type="CDD" id="cd06849">
    <property type="entry name" value="lipoyl_domain"/>
    <property type="match status" value="2"/>
</dbReference>
<dbReference type="InterPro" id="IPR011053">
    <property type="entry name" value="Single_hybrid_motif"/>
</dbReference>
<evidence type="ECO:0000256" key="6">
    <source>
        <dbReference type="RuleBase" id="RU003423"/>
    </source>
</evidence>
<feature type="domain" description="Lipoyl-binding" evidence="8">
    <location>
        <begin position="2"/>
        <end position="77"/>
    </location>
</feature>
<feature type="compositionally biased region" description="Low complexity" evidence="7">
    <location>
        <begin position="80"/>
        <end position="97"/>
    </location>
</feature>
<dbReference type="SUPFAM" id="SSF47005">
    <property type="entry name" value="Peripheral subunit-binding domain of 2-oxo acid dehydrogenase complex"/>
    <property type="match status" value="1"/>
</dbReference>
<accession>Q47R86</accession>
<feature type="compositionally biased region" description="Polar residues" evidence="7">
    <location>
        <begin position="266"/>
        <end position="276"/>
    </location>
</feature>
<evidence type="ECO:0000256" key="1">
    <source>
        <dbReference type="ARBA" id="ARBA00001938"/>
    </source>
</evidence>
<dbReference type="HOGENOM" id="CLU_016733_10_1_11"/>
<name>Q47R86_THEFY</name>
<dbReference type="Gene3D" id="4.10.320.10">
    <property type="entry name" value="E3-binding domain"/>
    <property type="match status" value="1"/>
</dbReference>
<dbReference type="SUPFAM" id="SSF51230">
    <property type="entry name" value="Single hybrid motif"/>
    <property type="match status" value="2"/>
</dbReference>